<dbReference type="RefSeq" id="WP_091162284.1">
    <property type="nucleotide sequence ID" value="NZ_FNCG01000001.1"/>
</dbReference>
<keyword evidence="2 3" id="KW-0808">Transferase</keyword>
<dbReference type="PANTHER" id="PTHR30160">
    <property type="entry name" value="TETRAACYLDISACCHARIDE 4'-KINASE-RELATED"/>
    <property type="match status" value="1"/>
</dbReference>
<dbReference type="STRING" id="551996.SAMN05192573_101132"/>
<keyword evidence="4" id="KW-1185">Reference proteome</keyword>
<evidence type="ECO:0000313" key="4">
    <source>
        <dbReference type="Proteomes" id="UP000199705"/>
    </source>
</evidence>
<dbReference type="SUPFAM" id="SSF53756">
    <property type="entry name" value="UDP-Glycosyltransferase/glycogen phosphorylase"/>
    <property type="match status" value="1"/>
</dbReference>
<dbReference type="CDD" id="cd03789">
    <property type="entry name" value="GT9_LPS_heptosyltransferase"/>
    <property type="match status" value="1"/>
</dbReference>
<dbReference type="GO" id="GO:0008713">
    <property type="term" value="F:ADP-heptose-lipopolysaccharide heptosyltransferase activity"/>
    <property type="evidence" value="ECO:0007669"/>
    <property type="project" value="TreeGrafter"/>
</dbReference>
<dbReference type="EMBL" id="FNCG01000001">
    <property type="protein sequence ID" value="SDF68981.1"/>
    <property type="molecule type" value="Genomic_DNA"/>
</dbReference>
<sequence length="321" mass="36029">MKILVIRFSSMGDIIYTTPVVRCLKRQVANAEVHFLTKPAFKYIYDNNPYVDKLLLLKPSLADTINEIEAEKYDHIIDLHNNLRTSIIKLRAGIKASTYKKQPLLKWLSLKLKRNLVSKEHLVDRYLKAVKFLGVVNDDKPIDYYIKAQHDITKLLPVRHQHSYVAFVIGATHFTKRMPNYKIISICRQLNLPVLLLGGNDVKANGDEIAAAVGTSVYNACGITSLDESVFLVSRAKNVIGFDTGLTHIAEAFNVPIASVWGGTTPDLLGVWPYKVKETLIAGIELSCRPCSKFGLEKCPLGHFKCMNDMPEADIVDFSNL</sequence>
<dbReference type="InterPro" id="IPR002201">
    <property type="entry name" value="Glyco_trans_9"/>
</dbReference>
<keyword evidence="1" id="KW-0328">Glycosyltransferase</keyword>
<dbReference type="AlphaFoldDB" id="A0A1G7N4W7"/>
<dbReference type="GO" id="GO:0005829">
    <property type="term" value="C:cytosol"/>
    <property type="evidence" value="ECO:0007669"/>
    <property type="project" value="TreeGrafter"/>
</dbReference>
<dbReference type="Proteomes" id="UP000199705">
    <property type="component" value="Unassembled WGS sequence"/>
</dbReference>
<accession>A0A1G7N4W7</accession>
<evidence type="ECO:0000256" key="2">
    <source>
        <dbReference type="ARBA" id="ARBA00022679"/>
    </source>
</evidence>
<dbReference type="InterPro" id="IPR051199">
    <property type="entry name" value="LPS_LOS_Heptosyltrfase"/>
</dbReference>
<gene>
    <name evidence="3" type="ORF">SAMN05192573_101132</name>
</gene>
<dbReference type="GO" id="GO:0009244">
    <property type="term" value="P:lipopolysaccharide core region biosynthetic process"/>
    <property type="evidence" value="ECO:0007669"/>
    <property type="project" value="TreeGrafter"/>
</dbReference>
<proteinExistence type="predicted"/>
<evidence type="ECO:0000313" key="3">
    <source>
        <dbReference type="EMBL" id="SDF68981.1"/>
    </source>
</evidence>
<dbReference type="Gene3D" id="3.40.50.2000">
    <property type="entry name" value="Glycogen Phosphorylase B"/>
    <property type="match status" value="2"/>
</dbReference>
<dbReference type="Pfam" id="PF01075">
    <property type="entry name" value="Glyco_transf_9"/>
    <property type="match status" value="1"/>
</dbReference>
<reference evidence="4" key="1">
    <citation type="submission" date="2016-10" db="EMBL/GenBank/DDBJ databases">
        <authorList>
            <person name="Varghese N."/>
            <person name="Submissions S."/>
        </authorList>
    </citation>
    <scope>NUCLEOTIDE SEQUENCE [LARGE SCALE GENOMIC DNA]</scope>
    <source>
        <strain evidence="4">Gh-67</strain>
    </source>
</reference>
<protein>
    <submittedName>
        <fullName evidence="3">Heptosyltransferase-2</fullName>
    </submittedName>
</protein>
<name>A0A1G7N4W7_9SPHI</name>
<evidence type="ECO:0000256" key="1">
    <source>
        <dbReference type="ARBA" id="ARBA00022676"/>
    </source>
</evidence>
<organism evidence="3 4">
    <name type="scientific">Mucilaginibacter gossypii</name>
    <dbReference type="NCBI Taxonomy" id="551996"/>
    <lineage>
        <taxon>Bacteria</taxon>
        <taxon>Pseudomonadati</taxon>
        <taxon>Bacteroidota</taxon>
        <taxon>Sphingobacteriia</taxon>
        <taxon>Sphingobacteriales</taxon>
        <taxon>Sphingobacteriaceae</taxon>
        <taxon>Mucilaginibacter</taxon>
    </lineage>
</organism>